<organism evidence="8 9">
    <name type="scientific">Chlorella vulgaris</name>
    <name type="common">Green alga</name>
    <dbReference type="NCBI Taxonomy" id="3077"/>
    <lineage>
        <taxon>Eukaryota</taxon>
        <taxon>Viridiplantae</taxon>
        <taxon>Chlorophyta</taxon>
        <taxon>core chlorophytes</taxon>
        <taxon>Trebouxiophyceae</taxon>
        <taxon>Chlorellales</taxon>
        <taxon>Chlorellaceae</taxon>
        <taxon>Chlorella clade</taxon>
        <taxon>Chlorella</taxon>
    </lineage>
</organism>
<evidence type="ECO:0000313" key="9">
    <source>
        <dbReference type="Proteomes" id="UP001055712"/>
    </source>
</evidence>
<keyword evidence="5" id="KW-0539">Nucleus</keyword>
<evidence type="ECO:0000256" key="3">
    <source>
        <dbReference type="ARBA" id="ARBA00021704"/>
    </source>
</evidence>
<evidence type="ECO:0000256" key="5">
    <source>
        <dbReference type="ARBA" id="ARBA00023242"/>
    </source>
</evidence>
<comment type="similarity">
    <text evidence="2">Belongs to the TRM6/GCD10 family.</text>
</comment>
<dbReference type="Pfam" id="PF04189">
    <property type="entry name" value="Gcd10p"/>
    <property type="match status" value="1"/>
</dbReference>
<comment type="subcellular location">
    <subcellularLocation>
        <location evidence="1">Nucleus</location>
    </subcellularLocation>
</comment>
<keyword evidence="9" id="KW-1185">Reference proteome</keyword>
<reference evidence="8" key="1">
    <citation type="journal article" date="2019" name="Plant J.">
        <title>Chlorella vulgaris genome assembly and annotation reveals the molecular basis for metabolic acclimation to high light conditions.</title>
        <authorList>
            <person name="Cecchin M."/>
            <person name="Marcolungo L."/>
            <person name="Rossato M."/>
            <person name="Girolomoni L."/>
            <person name="Cosentino E."/>
            <person name="Cuine S."/>
            <person name="Li-Beisson Y."/>
            <person name="Delledonne M."/>
            <person name="Ballottari M."/>
        </authorList>
    </citation>
    <scope>NUCLEOTIDE SEQUENCE</scope>
    <source>
        <strain evidence="8">211/11P</strain>
    </source>
</reference>
<evidence type="ECO:0000256" key="6">
    <source>
        <dbReference type="ARBA" id="ARBA00032319"/>
    </source>
</evidence>
<gene>
    <name evidence="8" type="ORF">D9Q98_003863</name>
</gene>
<dbReference type="Proteomes" id="UP001055712">
    <property type="component" value="Unassembled WGS sequence"/>
</dbReference>
<proteinExistence type="inferred from homology"/>
<dbReference type="AlphaFoldDB" id="A0A9D4TR04"/>
<dbReference type="PANTHER" id="PTHR12945">
    <property type="entry name" value="TRANSLATION INITIATION FACTOR EIF3-RELATED"/>
    <property type="match status" value="1"/>
</dbReference>
<evidence type="ECO:0000256" key="7">
    <source>
        <dbReference type="SAM" id="MobiDB-lite"/>
    </source>
</evidence>
<reference evidence="8" key="2">
    <citation type="submission" date="2020-11" db="EMBL/GenBank/DDBJ databases">
        <authorList>
            <person name="Cecchin M."/>
            <person name="Marcolungo L."/>
            <person name="Rossato M."/>
            <person name="Girolomoni L."/>
            <person name="Cosentino E."/>
            <person name="Cuine S."/>
            <person name="Li-Beisson Y."/>
            <person name="Delledonne M."/>
            <person name="Ballottari M."/>
        </authorList>
    </citation>
    <scope>NUCLEOTIDE SEQUENCE</scope>
    <source>
        <strain evidence="8">211/11P</strain>
        <tissue evidence="8">Whole cell</tissue>
    </source>
</reference>
<dbReference type="GO" id="GO:0005634">
    <property type="term" value="C:nucleus"/>
    <property type="evidence" value="ECO:0007669"/>
    <property type="project" value="UniProtKB-SubCell"/>
</dbReference>
<evidence type="ECO:0000256" key="2">
    <source>
        <dbReference type="ARBA" id="ARBA00008320"/>
    </source>
</evidence>
<keyword evidence="4" id="KW-0819">tRNA processing</keyword>
<accession>A0A9D4TR04</accession>
<dbReference type="PANTHER" id="PTHR12945:SF0">
    <property type="entry name" value="TRNA (ADENINE(58)-N(1))-METHYLTRANSFERASE NON-CATALYTIC SUBUNIT TRM6"/>
    <property type="match status" value="1"/>
</dbReference>
<dbReference type="GO" id="GO:0030488">
    <property type="term" value="P:tRNA methylation"/>
    <property type="evidence" value="ECO:0007669"/>
    <property type="project" value="InterPro"/>
</dbReference>
<dbReference type="EMBL" id="SIDB01000005">
    <property type="protein sequence ID" value="KAI3432303.1"/>
    <property type="molecule type" value="Genomic_DNA"/>
</dbReference>
<evidence type="ECO:0000313" key="8">
    <source>
        <dbReference type="EMBL" id="KAI3432303.1"/>
    </source>
</evidence>
<sequence>MAMPLALHGFYICKRIMTAFPATVQVGDTVIFDVGERQAVVTIDAKSDVKLGKAYYSTAPIVGCPYGSMFALSADGKSLERIEHTPLTDWDLPVDTAPDTRNNAELVDGGCDAQALCTADIEAMKAEGTAGADIVAALTANSVTFAAKTEFSQAKYKKKKAKKYIQIATVRRPTALALCQAYFTSTPVKTNYLRADTLALLLNLANVAAHARVLVVEACGGLITAAVAERLGGHGGVVSAWAGGVGTRPPPLGLWRNINLSIAQRAGIRLAPLHQLLTEQAQQAQQAGGHCSCEPVPAAEQPQAAVEARAAEGGAAEPMDPKPAVGSPAHQPQQQVEGHAEQQAQQAQQSRPQQRDQQQEGAQQIEEEAQQLPARTGNGALQAGGRGRVPGTWQGQRVEQHQRLQPPFNSCILASATLSPLALVRHVLPLLAPSATFAVHCPWQHPLAEAMDALKGQSQVANLALSESWYREMQVLPMRTHPSMNMNHGGGFILSGTVLAPQQGQPPQQ</sequence>
<feature type="compositionally biased region" description="Low complexity" evidence="7">
    <location>
        <begin position="331"/>
        <end position="352"/>
    </location>
</feature>
<dbReference type="InterPro" id="IPR017423">
    <property type="entry name" value="TRM6"/>
</dbReference>
<evidence type="ECO:0000256" key="1">
    <source>
        <dbReference type="ARBA" id="ARBA00004123"/>
    </source>
</evidence>
<dbReference type="OrthoDB" id="10254665at2759"/>
<feature type="compositionally biased region" description="Low complexity" evidence="7">
    <location>
        <begin position="294"/>
        <end position="318"/>
    </location>
</feature>
<name>A0A9D4TR04_CHLVU</name>
<protein>
    <recommendedName>
        <fullName evidence="3">tRNA (adenine(58)-N(1))-methyltransferase non-catalytic subunit TRM6</fullName>
    </recommendedName>
    <alternativeName>
        <fullName evidence="6">tRNA(m1A58)-methyltransferase subunit TRM6</fullName>
    </alternativeName>
</protein>
<dbReference type="GO" id="GO:0031515">
    <property type="term" value="C:tRNA (m1A) methyltransferase complex"/>
    <property type="evidence" value="ECO:0007669"/>
    <property type="project" value="InterPro"/>
</dbReference>
<comment type="caution">
    <text evidence="8">The sequence shown here is derived from an EMBL/GenBank/DDBJ whole genome shotgun (WGS) entry which is preliminary data.</text>
</comment>
<feature type="region of interest" description="Disordered" evidence="7">
    <location>
        <begin position="289"/>
        <end position="401"/>
    </location>
</feature>
<evidence type="ECO:0000256" key="4">
    <source>
        <dbReference type="ARBA" id="ARBA00022694"/>
    </source>
</evidence>